<dbReference type="SUPFAM" id="SSF46689">
    <property type="entry name" value="Homeodomain-like"/>
    <property type="match status" value="1"/>
</dbReference>
<proteinExistence type="predicted"/>
<keyword evidence="2 4" id="KW-0238">DNA-binding</keyword>
<dbReference type="Proteomes" id="UP000632659">
    <property type="component" value="Unassembled WGS sequence"/>
</dbReference>
<dbReference type="SUPFAM" id="SSF48498">
    <property type="entry name" value="Tetracyclin repressor-like, C-terminal domain"/>
    <property type="match status" value="1"/>
</dbReference>
<protein>
    <submittedName>
        <fullName evidence="6">TetR/AcrR family transcriptional regulator</fullName>
    </submittedName>
</protein>
<evidence type="ECO:0000256" key="4">
    <source>
        <dbReference type="PROSITE-ProRule" id="PRU00335"/>
    </source>
</evidence>
<dbReference type="Gene3D" id="1.10.357.10">
    <property type="entry name" value="Tetracycline Repressor, domain 2"/>
    <property type="match status" value="1"/>
</dbReference>
<feature type="DNA-binding region" description="H-T-H motif" evidence="4">
    <location>
        <begin position="28"/>
        <end position="47"/>
    </location>
</feature>
<dbReference type="Pfam" id="PF00440">
    <property type="entry name" value="TetR_N"/>
    <property type="match status" value="1"/>
</dbReference>
<evidence type="ECO:0000256" key="3">
    <source>
        <dbReference type="ARBA" id="ARBA00023163"/>
    </source>
</evidence>
<dbReference type="PANTHER" id="PTHR30055:SF234">
    <property type="entry name" value="HTH-TYPE TRANSCRIPTIONAL REGULATOR BETI"/>
    <property type="match status" value="1"/>
</dbReference>
<dbReference type="EMBL" id="JACRTL010000005">
    <property type="protein sequence ID" value="MBC8611300.1"/>
    <property type="molecule type" value="Genomic_DNA"/>
</dbReference>
<dbReference type="InterPro" id="IPR025996">
    <property type="entry name" value="MT1864/Rv1816-like_C"/>
</dbReference>
<evidence type="ECO:0000313" key="6">
    <source>
        <dbReference type="EMBL" id="MBC8611300.1"/>
    </source>
</evidence>
<dbReference type="InterPro" id="IPR050109">
    <property type="entry name" value="HTH-type_TetR-like_transc_reg"/>
</dbReference>
<accession>A0A8J6PK86</accession>
<organism evidence="6 7">
    <name type="scientific">Massiliimalia timonensis</name>
    <dbReference type="NCBI Taxonomy" id="1987501"/>
    <lineage>
        <taxon>Bacteria</taxon>
        <taxon>Bacillati</taxon>
        <taxon>Bacillota</taxon>
        <taxon>Clostridia</taxon>
        <taxon>Eubacteriales</taxon>
        <taxon>Oscillospiraceae</taxon>
        <taxon>Massiliimalia</taxon>
    </lineage>
</organism>
<keyword evidence="7" id="KW-1185">Reference proteome</keyword>
<dbReference type="PANTHER" id="PTHR30055">
    <property type="entry name" value="HTH-TYPE TRANSCRIPTIONAL REGULATOR RUTR"/>
    <property type="match status" value="1"/>
</dbReference>
<sequence length="206" mass="23655">MPRQGLTQRLVVEKAAQLIEETGYGQLTIQALAARLNVKPSSLYKHIDGMEQLTVLLSLLSLERIKTACRQQTAGFFGKDALSRTAFAYRDFALCSPQLYKAMIRVPQLEPNPQLHTSMHELWQMIFEQVLESGISEEEAVHFTRMYRSQLHGFIALEEAGYFTNSDQDREESFRWMVSHLLLILDQVRENRPHIVSERSKNGTSN</sequence>
<dbReference type="InterPro" id="IPR001647">
    <property type="entry name" value="HTH_TetR"/>
</dbReference>
<dbReference type="AlphaFoldDB" id="A0A8J6PK86"/>
<evidence type="ECO:0000259" key="5">
    <source>
        <dbReference type="PROSITE" id="PS50977"/>
    </source>
</evidence>
<evidence type="ECO:0000256" key="1">
    <source>
        <dbReference type="ARBA" id="ARBA00023015"/>
    </source>
</evidence>
<dbReference type="RefSeq" id="WP_187536586.1">
    <property type="nucleotide sequence ID" value="NZ_JACRTL010000005.1"/>
</dbReference>
<gene>
    <name evidence="6" type="ORF">H8702_09295</name>
</gene>
<name>A0A8J6PK86_9FIRM</name>
<dbReference type="GO" id="GO:0003700">
    <property type="term" value="F:DNA-binding transcription factor activity"/>
    <property type="evidence" value="ECO:0007669"/>
    <property type="project" value="TreeGrafter"/>
</dbReference>
<feature type="domain" description="HTH tetR-type" evidence="5">
    <location>
        <begin position="5"/>
        <end position="65"/>
    </location>
</feature>
<dbReference type="InterPro" id="IPR036271">
    <property type="entry name" value="Tet_transcr_reg_TetR-rel_C_sf"/>
</dbReference>
<evidence type="ECO:0000313" key="7">
    <source>
        <dbReference type="Proteomes" id="UP000632659"/>
    </source>
</evidence>
<dbReference type="GO" id="GO:0000976">
    <property type="term" value="F:transcription cis-regulatory region binding"/>
    <property type="evidence" value="ECO:0007669"/>
    <property type="project" value="TreeGrafter"/>
</dbReference>
<keyword evidence="1" id="KW-0805">Transcription regulation</keyword>
<dbReference type="InterPro" id="IPR009057">
    <property type="entry name" value="Homeodomain-like_sf"/>
</dbReference>
<evidence type="ECO:0000256" key="2">
    <source>
        <dbReference type="ARBA" id="ARBA00023125"/>
    </source>
</evidence>
<reference evidence="6" key="1">
    <citation type="submission" date="2020-08" db="EMBL/GenBank/DDBJ databases">
        <title>Genome public.</title>
        <authorList>
            <person name="Liu C."/>
            <person name="Sun Q."/>
        </authorList>
    </citation>
    <scope>NUCLEOTIDE SEQUENCE</scope>
    <source>
        <strain evidence="6">NSJ-15</strain>
    </source>
</reference>
<keyword evidence="3" id="KW-0804">Transcription</keyword>
<comment type="caution">
    <text evidence="6">The sequence shown here is derived from an EMBL/GenBank/DDBJ whole genome shotgun (WGS) entry which is preliminary data.</text>
</comment>
<dbReference type="PROSITE" id="PS50977">
    <property type="entry name" value="HTH_TETR_2"/>
    <property type="match status" value="1"/>
</dbReference>
<dbReference type="Gene3D" id="1.10.10.60">
    <property type="entry name" value="Homeodomain-like"/>
    <property type="match status" value="1"/>
</dbReference>
<dbReference type="Pfam" id="PF13305">
    <property type="entry name" value="TetR_C_33"/>
    <property type="match status" value="1"/>
</dbReference>